<sequence>MTHRDSLALLAFLFKQQIRCPPPVRWKSRVATSPFLHQLVMEIWGELWSFHWFASLSLVHERQQNSAHFCFLPPLGMHEQ</sequence>
<dbReference type="Proteomes" id="UP000238479">
    <property type="component" value="Chromosome 5"/>
</dbReference>
<name>A0A2P6QC94_ROSCH</name>
<comment type="caution">
    <text evidence="1">The sequence shown here is derived from an EMBL/GenBank/DDBJ whole genome shotgun (WGS) entry which is preliminary data.</text>
</comment>
<protein>
    <submittedName>
        <fullName evidence="1">Uncharacterized protein</fullName>
    </submittedName>
</protein>
<dbReference type="EMBL" id="PDCK01000043">
    <property type="protein sequence ID" value="PRQ31790.1"/>
    <property type="molecule type" value="Genomic_DNA"/>
</dbReference>
<dbReference type="AlphaFoldDB" id="A0A2P6QC94"/>
<reference evidence="1 2" key="1">
    <citation type="journal article" date="2018" name="Nat. Genet.">
        <title>The Rosa genome provides new insights in the design of modern roses.</title>
        <authorList>
            <person name="Bendahmane M."/>
        </authorList>
    </citation>
    <scope>NUCLEOTIDE SEQUENCE [LARGE SCALE GENOMIC DNA]</scope>
    <source>
        <strain evidence="2">cv. Old Blush</strain>
    </source>
</reference>
<proteinExistence type="predicted"/>
<evidence type="ECO:0000313" key="1">
    <source>
        <dbReference type="EMBL" id="PRQ31790.1"/>
    </source>
</evidence>
<gene>
    <name evidence="1" type="ORF">RchiOBHm_Chr5g0039331</name>
</gene>
<dbReference type="Gramene" id="PRQ31790">
    <property type="protein sequence ID" value="PRQ31790"/>
    <property type="gene ID" value="RchiOBHm_Chr5g0039331"/>
</dbReference>
<accession>A0A2P6QC94</accession>
<evidence type="ECO:0000313" key="2">
    <source>
        <dbReference type="Proteomes" id="UP000238479"/>
    </source>
</evidence>
<keyword evidence="2" id="KW-1185">Reference proteome</keyword>
<organism evidence="1 2">
    <name type="scientific">Rosa chinensis</name>
    <name type="common">China rose</name>
    <dbReference type="NCBI Taxonomy" id="74649"/>
    <lineage>
        <taxon>Eukaryota</taxon>
        <taxon>Viridiplantae</taxon>
        <taxon>Streptophyta</taxon>
        <taxon>Embryophyta</taxon>
        <taxon>Tracheophyta</taxon>
        <taxon>Spermatophyta</taxon>
        <taxon>Magnoliopsida</taxon>
        <taxon>eudicotyledons</taxon>
        <taxon>Gunneridae</taxon>
        <taxon>Pentapetalae</taxon>
        <taxon>rosids</taxon>
        <taxon>fabids</taxon>
        <taxon>Rosales</taxon>
        <taxon>Rosaceae</taxon>
        <taxon>Rosoideae</taxon>
        <taxon>Rosoideae incertae sedis</taxon>
        <taxon>Rosa</taxon>
    </lineage>
</organism>